<dbReference type="EMBL" id="MT143670">
    <property type="protein sequence ID" value="QJA99842.1"/>
    <property type="molecule type" value="Genomic_DNA"/>
</dbReference>
<evidence type="ECO:0000313" key="2">
    <source>
        <dbReference type="EMBL" id="QJA62611.1"/>
    </source>
</evidence>
<dbReference type="EMBL" id="MT142241">
    <property type="protein sequence ID" value="QJA76751.1"/>
    <property type="molecule type" value="Genomic_DNA"/>
</dbReference>
<sequence length="158" mass="16755">MRQLMQNAHIVSGLSNASVSSVTPDYVSLKNYQHLTVIISLKCATGVAACAVTLKQATAVAGTDEKALGFSYQWANADVTTETFTKTAVTSNTFSTAATVTNKVHVIEVDTDTLDVDNSFDCVRVALADAAATTATVTYILSQPRFIDQTTHATSITD</sequence>
<dbReference type="EMBL" id="MT144254">
    <property type="protein sequence ID" value="QJA51336.1"/>
    <property type="molecule type" value="Genomic_DNA"/>
</dbReference>
<gene>
    <name evidence="4" type="ORF">MM171A00824_0007</name>
    <name evidence="5" type="ORF">MM171B00494_0025</name>
    <name evidence="3" type="ORF">MM415A01449_0008</name>
    <name evidence="2" type="ORF">MM415B00750_0015</name>
    <name evidence="1" type="ORF">TM448A02071_0009</name>
</gene>
<dbReference type="AlphaFoldDB" id="A0A6H1ZTT0"/>
<evidence type="ECO:0000313" key="1">
    <source>
        <dbReference type="EMBL" id="QJA51336.1"/>
    </source>
</evidence>
<evidence type="ECO:0000313" key="5">
    <source>
        <dbReference type="EMBL" id="QJB04089.1"/>
    </source>
</evidence>
<evidence type="ECO:0000313" key="4">
    <source>
        <dbReference type="EMBL" id="QJA99842.1"/>
    </source>
</evidence>
<protein>
    <submittedName>
        <fullName evidence="1">Uncharacterized protein</fullName>
    </submittedName>
</protein>
<dbReference type="EMBL" id="MT143871">
    <property type="protein sequence ID" value="QJB04089.1"/>
    <property type="molecule type" value="Genomic_DNA"/>
</dbReference>
<organism evidence="1">
    <name type="scientific">viral metagenome</name>
    <dbReference type="NCBI Taxonomy" id="1070528"/>
    <lineage>
        <taxon>unclassified sequences</taxon>
        <taxon>metagenomes</taxon>
        <taxon>organismal metagenomes</taxon>
    </lineage>
</organism>
<proteinExistence type="predicted"/>
<name>A0A6H1ZTT0_9ZZZZ</name>
<dbReference type="EMBL" id="MT141476">
    <property type="protein sequence ID" value="QJA62611.1"/>
    <property type="molecule type" value="Genomic_DNA"/>
</dbReference>
<evidence type="ECO:0000313" key="3">
    <source>
        <dbReference type="EMBL" id="QJA76751.1"/>
    </source>
</evidence>
<reference evidence="1" key="1">
    <citation type="submission" date="2020-03" db="EMBL/GenBank/DDBJ databases">
        <title>The deep terrestrial virosphere.</title>
        <authorList>
            <person name="Holmfeldt K."/>
            <person name="Nilsson E."/>
            <person name="Simone D."/>
            <person name="Lopez-Fernandez M."/>
            <person name="Wu X."/>
            <person name="de Brujin I."/>
            <person name="Lundin D."/>
            <person name="Andersson A."/>
            <person name="Bertilsson S."/>
            <person name="Dopson M."/>
        </authorList>
    </citation>
    <scope>NUCLEOTIDE SEQUENCE</scope>
    <source>
        <strain evidence="4">MM171A00824</strain>
        <strain evidence="5">MM171B00494</strain>
        <strain evidence="3">MM415A01449</strain>
        <strain evidence="2">MM415B00750</strain>
        <strain evidence="1">TM448A02071</strain>
    </source>
</reference>
<accession>A0A6H1ZTT0</accession>